<dbReference type="Proteomes" id="UP000198935">
    <property type="component" value="Unassembled WGS sequence"/>
</dbReference>
<sequence length="64" mass="7640">MLQVEAAGKVFSKYNGNDDKILLFTKCSRPRGKEDNLLFTWQSCSKWYGDFIDYRQNSTIYYER</sequence>
<dbReference type="EMBL" id="FNPI01000013">
    <property type="protein sequence ID" value="SDZ46106.1"/>
    <property type="molecule type" value="Genomic_DNA"/>
</dbReference>
<gene>
    <name evidence="1" type="ORF">SAMN05421736_11389</name>
</gene>
<keyword evidence="2" id="KW-1185">Reference proteome</keyword>
<evidence type="ECO:0000313" key="2">
    <source>
        <dbReference type="Proteomes" id="UP000198935"/>
    </source>
</evidence>
<organism evidence="1 2">
    <name type="scientific">Evansella caseinilytica</name>
    <dbReference type="NCBI Taxonomy" id="1503961"/>
    <lineage>
        <taxon>Bacteria</taxon>
        <taxon>Bacillati</taxon>
        <taxon>Bacillota</taxon>
        <taxon>Bacilli</taxon>
        <taxon>Bacillales</taxon>
        <taxon>Bacillaceae</taxon>
        <taxon>Evansella</taxon>
    </lineage>
</organism>
<dbReference type="AlphaFoldDB" id="A0A1H3T786"/>
<accession>A0A1H3T786</accession>
<proteinExistence type="predicted"/>
<name>A0A1H3T786_9BACI</name>
<evidence type="ECO:0000313" key="1">
    <source>
        <dbReference type="EMBL" id="SDZ46106.1"/>
    </source>
</evidence>
<protein>
    <submittedName>
        <fullName evidence="1">Uncharacterized protein</fullName>
    </submittedName>
</protein>
<reference evidence="2" key="1">
    <citation type="submission" date="2016-10" db="EMBL/GenBank/DDBJ databases">
        <authorList>
            <person name="Varghese N."/>
            <person name="Submissions S."/>
        </authorList>
    </citation>
    <scope>NUCLEOTIDE SEQUENCE [LARGE SCALE GENOMIC DNA]</scope>
    <source>
        <strain evidence="2">SP</strain>
    </source>
</reference>